<proteinExistence type="inferred from homology"/>
<dbReference type="GeneID" id="95772309"/>
<dbReference type="OrthoDB" id="9778208at2"/>
<dbReference type="InterPro" id="IPR029063">
    <property type="entry name" value="SAM-dependent_MTases_sf"/>
</dbReference>
<accession>A0A6C1KKG6</accession>
<evidence type="ECO:0000256" key="5">
    <source>
        <dbReference type="ARBA" id="ARBA00022490"/>
    </source>
</evidence>
<evidence type="ECO:0000256" key="2">
    <source>
        <dbReference type="ARBA" id="ARBA00004496"/>
    </source>
</evidence>
<evidence type="ECO:0000256" key="7">
    <source>
        <dbReference type="ARBA" id="ARBA00022679"/>
    </source>
</evidence>
<evidence type="ECO:0000256" key="1">
    <source>
        <dbReference type="ARBA" id="ARBA00000903"/>
    </source>
</evidence>
<comment type="catalytic activity">
    <reaction evidence="1 9">
        <text>S-adenosyl-L-methionine + a thiopurine = S-adenosyl-L-homocysteine + a thiopurine S-methylether.</text>
        <dbReference type="EC" id="2.1.1.67"/>
    </reaction>
</comment>
<keyword evidence="5 9" id="KW-0963">Cytoplasm</keyword>
<evidence type="ECO:0000256" key="8">
    <source>
        <dbReference type="ARBA" id="ARBA00022691"/>
    </source>
</evidence>
<dbReference type="Pfam" id="PF05724">
    <property type="entry name" value="TPMT"/>
    <property type="match status" value="1"/>
</dbReference>
<dbReference type="PANTHER" id="PTHR10259:SF11">
    <property type="entry name" value="THIOPURINE S-METHYLTRANSFERASE"/>
    <property type="match status" value="1"/>
</dbReference>
<dbReference type="NCBIfam" id="NF009732">
    <property type="entry name" value="PRK13255.1"/>
    <property type="match status" value="1"/>
</dbReference>
<feature type="binding site" evidence="9">
    <location>
        <position position="66"/>
    </location>
    <ligand>
        <name>S-adenosyl-L-methionine</name>
        <dbReference type="ChEBI" id="CHEBI:59789"/>
    </ligand>
</feature>
<gene>
    <name evidence="10" type="primary">tmpT</name>
    <name evidence="9" type="synonym">tpm</name>
    <name evidence="10" type="ORF">FBQ73_02405</name>
</gene>
<comment type="subcellular location">
    <subcellularLocation>
        <location evidence="2 9">Cytoplasm</location>
    </subcellularLocation>
</comment>
<feature type="binding site" evidence="9">
    <location>
        <position position="123"/>
    </location>
    <ligand>
        <name>S-adenosyl-L-methionine</name>
        <dbReference type="ChEBI" id="CHEBI:59789"/>
    </ligand>
</feature>
<dbReference type="FunFam" id="3.40.50.150:FF:000101">
    <property type="entry name" value="Thiopurine S-methyltransferase"/>
    <property type="match status" value="1"/>
</dbReference>
<evidence type="ECO:0000256" key="9">
    <source>
        <dbReference type="HAMAP-Rule" id="MF_00812"/>
    </source>
</evidence>
<dbReference type="GO" id="GO:0005737">
    <property type="term" value="C:cytoplasm"/>
    <property type="evidence" value="ECO:0007669"/>
    <property type="project" value="UniProtKB-SubCell"/>
</dbReference>
<dbReference type="SUPFAM" id="SSF53335">
    <property type="entry name" value="S-adenosyl-L-methionine-dependent methyltransferases"/>
    <property type="match status" value="1"/>
</dbReference>
<feature type="binding site" evidence="9">
    <location>
        <position position="45"/>
    </location>
    <ligand>
        <name>S-adenosyl-L-methionine</name>
        <dbReference type="ChEBI" id="CHEBI:59789"/>
    </ligand>
</feature>
<dbReference type="AlphaFoldDB" id="A0A6C1KKG6"/>
<dbReference type="GO" id="GO:0010038">
    <property type="term" value="P:response to metal ion"/>
    <property type="evidence" value="ECO:0007669"/>
    <property type="project" value="InterPro"/>
</dbReference>
<evidence type="ECO:0000256" key="4">
    <source>
        <dbReference type="ARBA" id="ARBA00011905"/>
    </source>
</evidence>
<dbReference type="PIRSF" id="PIRSF023956">
    <property type="entry name" value="Thiopurine_S-methyltransferase"/>
    <property type="match status" value="1"/>
</dbReference>
<dbReference type="GO" id="GO:0032259">
    <property type="term" value="P:methylation"/>
    <property type="evidence" value="ECO:0007669"/>
    <property type="project" value="UniProtKB-KW"/>
</dbReference>
<evidence type="ECO:0000313" key="11">
    <source>
        <dbReference type="Proteomes" id="UP000305131"/>
    </source>
</evidence>
<dbReference type="PANTHER" id="PTHR10259">
    <property type="entry name" value="THIOPURINE S-METHYLTRANSFERASE"/>
    <property type="match status" value="1"/>
</dbReference>
<dbReference type="NCBIfam" id="TIGR03840">
    <property type="entry name" value="TMPT_Se_Te"/>
    <property type="match status" value="1"/>
</dbReference>
<protein>
    <recommendedName>
        <fullName evidence="4 9">Thiopurine S-methyltransferase</fullName>
        <ecNumber evidence="4 9">2.1.1.67</ecNumber>
    </recommendedName>
    <alternativeName>
        <fullName evidence="9">Thiopurine methyltransferase</fullName>
    </alternativeName>
</protein>
<dbReference type="GO" id="GO:0008119">
    <property type="term" value="F:thiopurine S-methyltransferase activity"/>
    <property type="evidence" value="ECO:0007669"/>
    <property type="project" value="UniProtKB-UniRule"/>
</dbReference>
<keyword evidence="6 9" id="KW-0489">Methyltransferase</keyword>
<dbReference type="EMBL" id="VAUP01000005">
    <property type="protein sequence ID" value="TLX44655.1"/>
    <property type="molecule type" value="Genomic_DNA"/>
</dbReference>
<evidence type="ECO:0000256" key="3">
    <source>
        <dbReference type="ARBA" id="ARBA00008145"/>
    </source>
</evidence>
<dbReference type="Gene3D" id="3.40.50.150">
    <property type="entry name" value="Vaccinia Virus protein VP39"/>
    <property type="match status" value="1"/>
</dbReference>
<sequence>MEPDFWHARWQGKQIGFHEGKANTFLVKHFSRLPVAPGARVFVPLCGKTRDIAWLLGEGFRVAGAELSRIAVEELFAELGVAPEVTAAGALTRFSAPGLDILQGDIFALTPDTLGPVDAVWDRAALVALPKDMRARYAPHLVALTDAAPQLLVCFEYDQSQLAGPPFSVPPEETRALYGADYMVAEIEAAPVAGGLKGQCPAVEHVWLLERV</sequence>
<dbReference type="EC" id="2.1.1.67" evidence="4 9"/>
<name>A0A6C1KKG6_XANAU</name>
<dbReference type="RefSeq" id="WP_138397932.1">
    <property type="nucleotide sequence ID" value="NZ_JBAFVI010000011.1"/>
</dbReference>
<keyword evidence="7 9" id="KW-0808">Transferase</keyword>
<dbReference type="InterPro" id="IPR008854">
    <property type="entry name" value="TPMT"/>
</dbReference>
<dbReference type="InterPro" id="IPR022474">
    <property type="entry name" value="Thiopur_S-MeTfrase_Se/Te_detox"/>
</dbReference>
<feature type="binding site" evidence="9">
    <location>
        <position position="10"/>
    </location>
    <ligand>
        <name>S-adenosyl-L-methionine</name>
        <dbReference type="ChEBI" id="CHEBI:59789"/>
    </ligand>
</feature>
<dbReference type="InterPro" id="IPR025835">
    <property type="entry name" value="Thiopurine_S-MeTrfase"/>
</dbReference>
<dbReference type="Proteomes" id="UP000305131">
    <property type="component" value="Unassembled WGS sequence"/>
</dbReference>
<dbReference type="HAMAP" id="MF_00812">
    <property type="entry name" value="Thiopur_methtran"/>
    <property type="match status" value="1"/>
</dbReference>
<comment type="similarity">
    <text evidence="3 9">Belongs to the class I-like SAM-binding methyltransferase superfamily. TPMT family.</text>
</comment>
<evidence type="ECO:0000256" key="6">
    <source>
        <dbReference type="ARBA" id="ARBA00022603"/>
    </source>
</evidence>
<reference evidence="10 11" key="1">
    <citation type="submission" date="2019-05" db="EMBL/GenBank/DDBJ databases">
        <authorList>
            <person name="Zhou X."/>
        </authorList>
    </citation>
    <scope>NUCLEOTIDE SEQUENCE [LARGE SCALE GENOMIC DNA]</scope>
    <source>
        <strain evidence="10 11">DSM 432</strain>
    </source>
</reference>
<evidence type="ECO:0000313" key="10">
    <source>
        <dbReference type="EMBL" id="TLX44655.1"/>
    </source>
</evidence>
<keyword evidence="8 9" id="KW-0949">S-adenosyl-L-methionine</keyword>
<organism evidence="10 11">
    <name type="scientific">Xanthobacter autotrophicus</name>
    <dbReference type="NCBI Taxonomy" id="280"/>
    <lineage>
        <taxon>Bacteria</taxon>
        <taxon>Pseudomonadati</taxon>
        <taxon>Pseudomonadota</taxon>
        <taxon>Alphaproteobacteria</taxon>
        <taxon>Hyphomicrobiales</taxon>
        <taxon>Xanthobacteraceae</taxon>
        <taxon>Xanthobacter</taxon>
    </lineage>
</organism>
<dbReference type="PROSITE" id="PS51585">
    <property type="entry name" value="SAM_MT_TPMT"/>
    <property type="match status" value="1"/>
</dbReference>
<comment type="caution">
    <text evidence="10">The sequence shown here is derived from an EMBL/GenBank/DDBJ whole genome shotgun (WGS) entry which is preliminary data.</text>
</comment>